<comment type="cofactor">
    <cofactor evidence="1">
        <name>thiamine diphosphate</name>
        <dbReference type="ChEBI" id="CHEBI:58937"/>
    </cofactor>
</comment>
<keyword evidence="2" id="KW-0560">Oxidoreductase</keyword>
<protein>
    <recommendedName>
        <fullName evidence="4">Dehydrogenase E1 component domain-containing protein</fullName>
    </recommendedName>
</protein>
<gene>
    <name evidence="5" type="ORF">S12H4_27754</name>
</gene>
<dbReference type="PANTHER" id="PTHR11516">
    <property type="entry name" value="PYRUVATE DEHYDROGENASE E1 COMPONENT, ALPHA SUBUNIT BACTERIAL AND ORGANELLAR"/>
    <property type="match status" value="1"/>
</dbReference>
<dbReference type="CDD" id="cd02000">
    <property type="entry name" value="TPP_E1_PDC_ADC_BCADC"/>
    <property type="match status" value="1"/>
</dbReference>
<evidence type="ECO:0000256" key="1">
    <source>
        <dbReference type="ARBA" id="ARBA00001964"/>
    </source>
</evidence>
<name>X1UIT1_9ZZZZ</name>
<feature type="non-terminal residue" evidence="5">
    <location>
        <position position="287"/>
    </location>
</feature>
<feature type="domain" description="Dehydrogenase E1 component" evidence="4">
    <location>
        <begin position="6"/>
        <end position="286"/>
    </location>
</feature>
<organism evidence="5">
    <name type="scientific">marine sediment metagenome</name>
    <dbReference type="NCBI Taxonomy" id="412755"/>
    <lineage>
        <taxon>unclassified sequences</taxon>
        <taxon>metagenomes</taxon>
        <taxon>ecological metagenomes</taxon>
    </lineage>
</organism>
<evidence type="ECO:0000256" key="3">
    <source>
        <dbReference type="ARBA" id="ARBA00023052"/>
    </source>
</evidence>
<dbReference type="InterPro" id="IPR029061">
    <property type="entry name" value="THDP-binding"/>
</dbReference>
<dbReference type="EMBL" id="BARW01015864">
    <property type="protein sequence ID" value="GAI99805.1"/>
    <property type="molecule type" value="Genomic_DNA"/>
</dbReference>
<dbReference type="AlphaFoldDB" id="X1UIT1"/>
<dbReference type="GO" id="GO:0004739">
    <property type="term" value="F:pyruvate dehydrogenase (acetyl-transferring) activity"/>
    <property type="evidence" value="ECO:0007669"/>
    <property type="project" value="TreeGrafter"/>
</dbReference>
<sequence>AIAEYRKGLLGFIHSSVGQEAIPAAVCAFLREDDYIISTHRGHGDIIAKGAKFDKMMAELFAKETGYCRGKGGSMHIAAVDLNILGATGIVGDGIPIASGAALGCKMQKLDRVVVSFFGDGAMNTGAFHEGAGLAASWDLPVVLVCANNMYALSTSVKSYSKLKNLSDKAKAYGIPGVTVDGNDAVAVAEVASQAIERARDGRGPSLIVGNTYRYYGHHMGDPGTSYRTKEEIEEWKKQDPIVRLQAQLLQKKVLTESELEEIQAATTRELDEAVKFAAESPEPEVE</sequence>
<dbReference type="Pfam" id="PF00676">
    <property type="entry name" value="E1_dh"/>
    <property type="match status" value="1"/>
</dbReference>
<proteinExistence type="predicted"/>
<keyword evidence="3" id="KW-0786">Thiamine pyrophosphate</keyword>
<dbReference type="InterPro" id="IPR001017">
    <property type="entry name" value="DH_E1"/>
</dbReference>
<comment type="caution">
    <text evidence="5">The sequence shown here is derived from an EMBL/GenBank/DDBJ whole genome shotgun (WGS) entry which is preliminary data.</text>
</comment>
<dbReference type="Gene3D" id="3.40.50.970">
    <property type="match status" value="1"/>
</dbReference>
<dbReference type="SUPFAM" id="SSF52518">
    <property type="entry name" value="Thiamin diphosphate-binding fold (THDP-binding)"/>
    <property type="match status" value="1"/>
</dbReference>
<dbReference type="GO" id="GO:0006086">
    <property type="term" value="P:pyruvate decarboxylation to acetyl-CoA"/>
    <property type="evidence" value="ECO:0007669"/>
    <property type="project" value="TreeGrafter"/>
</dbReference>
<evidence type="ECO:0000313" key="5">
    <source>
        <dbReference type="EMBL" id="GAI99805.1"/>
    </source>
</evidence>
<evidence type="ECO:0000256" key="2">
    <source>
        <dbReference type="ARBA" id="ARBA00023002"/>
    </source>
</evidence>
<dbReference type="InterPro" id="IPR050642">
    <property type="entry name" value="PDH_E1_Alpha_Subunit"/>
</dbReference>
<feature type="non-terminal residue" evidence="5">
    <location>
        <position position="1"/>
    </location>
</feature>
<evidence type="ECO:0000259" key="4">
    <source>
        <dbReference type="Pfam" id="PF00676"/>
    </source>
</evidence>
<dbReference type="PANTHER" id="PTHR11516:SF60">
    <property type="entry name" value="PYRUVATE DEHYDROGENASE E1 COMPONENT SUBUNIT ALPHA"/>
    <property type="match status" value="1"/>
</dbReference>
<accession>X1UIT1</accession>
<reference evidence="5" key="1">
    <citation type="journal article" date="2014" name="Front. Microbiol.">
        <title>High frequency of phylogenetically diverse reductive dehalogenase-homologous genes in deep subseafloor sedimentary metagenomes.</title>
        <authorList>
            <person name="Kawai M."/>
            <person name="Futagami T."/>
            <person name="Toyoda A."/>
            <person name="Takaki Y."/>
            <person name="Nishi S."/>
            <person name="Hori S."/>
            <person name="Arai W."/>
            <person name="Tsubouchi T."/>
            <person name="Morono Y."/>
            <person name="Uchiyama I."/>
            <person name="Ito T."/>
            <person name="Fujiyama A."/>
            <person name="Inagaki F."/>
            <person name="Takami H."/>
        </authorList>
    </citation>
    <scope>NUCLEOTIDE SEQUENCE</scope>
    <source>
        <strain evidence="5">Expedition CK06-06</strain>
    </source>
</reference>